<dbReference type="Proteomes" id="UP000682733">
    <property type="component" value="Unassembled WGS sequence"/>
</dbReference>
<protein>
    <submittedName>
        <fullName evidence="3">Uncharacterized protein</fullName>
    </submittedName>
</protein>
<name>A0A815HQ82_9BILA</name>
<dbReference type="Proteomes" id="UP000677228">
    <property type="component" value="Unassembled WGS sequence"/>
</dbReference>
<evidence type="ECO:0000313" key="4">
    <source>
        <dbReference type="EMBL" id="CAF3978306.1"/>
    </source>
</evidence>
<dbReference type="EMBL" id="CAJNOK010012589">
    <property type="protein sequence ID" value="CAF1166764.1"/>
    <property type="molecule type" value="Genomic_DNA"/>
</dbReference>
<dbReference type="EMBL" id="CAJOBC010065825">
    <property type="protein sequence ID" value="CAF4225850.1"/>
    <property type="molecule type" value="Genomic_DNA"/>
</dbReference>
<proteinExistence type="predicted"/>
<gene>
    <name evidence="3" type="ORF">GPM918_LOCUS31038</name>
    <name evidence="2" type="ORF">OVA965_LOCUS22366</name>
    <name evidence="5" type="ORF">SRO942_LOCUS31670</name>
    <name evidence="4" type="ORF">TMI583_LOCUS23081</name>
</gene>
<accession>A0A815HQ82</accession>
<keyword evidence="6" id="KW-1185">Reference proteome</keyword>
<feature type="region of interest" description="Disordered" evidence="1">
    <location>
        <begin position="1"/>
        <end position="21"/>
    </location>
</feature>
<dbReference type="Proteomes" id="UP000663829">
    <property type="component" value="Unassembled WGS sequence"/>
</dbReference>
<dbReference type="EMBL" id="CAJNOQ010015036">
    <property type="protein sequence ID" value="CAF1353659.1"/>
    <property type="molecule type" value="Genomic_DNA"/>
</dbReference>
<sequence length="226" mass="25740">MSTQFSAQEAPDEDEVRENIDMDELVPVRIDTIAADDDSKRSNGVEKRLTELSAKCEQLAGDKNFNNPTSVLDTLKIIMLELIDLIGDDDFYSNDNSRKYFIDCLNPLTVVCDRIYALRTSDADFAYKTFYTFINLLESPNIMIYFKNQILSSRAYIYTTLVNLLLIIGSQTCSYAVFPVNSLEWVSIHTSSSVLRLATIAYSKRSDVIERCFEVNTNLRLQSDVM</sequence>
<comment type="caution">
    <text evidence="3">The sequence shown here is derived from an EMBL/GenBank/DDBJ whole genome shotgun (WGS) entry which is preliminary data.</text>
</comment>
<evidence type="ECO:0000313" key="6">
    <source>
        <dbReference type="Proteomes" id="UP000663829"/>
    </source>
</evidence>
<dbReference type="EMBL" id="CAJOBA010034114">
    <property type="protein sequence ID" value="CAF3978306.1"/>
    <property type="molecule type" value="Genomic_DNA"/>
</dbReference>
<feature type="compositionally biased region" description="Acidic residues" evidence="1">
    <location>
        <begin position="10"/>
        <end position="21"/>
    </location>
</feature>
<dbReference type="Proteomes" id="UP000681722">
    <property type="component" value="Unassembled WGS sequence"/>
</dbReference>
<dbReference type="AlphaFoldDB" id="A0A815HQ82"/>
<evidence type="ECO:0000313" key="2">
    <source>
        <dbReference type="EMBL" id="CAF1166764.1"/>
    </source>
</evidence>
<evidence type="ECO:0000313" key="5">
    <source>
        <dbReference type="EMBL" id="CAF4225850.1"/>
    </source>
</evidence>
<evidence type="ECO:0000313" key="3">
    <source>
        <dbReference type="EMBL" id="CAF1353659.1"/>
    </source>
</evidence>
<organism evidence="3 6">
    <name type="scientific">Didymodactylos carnosus</name>
    <dbReference type="NCBI Taxonomy" id="1234261"/>
    <lineage>
        <taxon>Eukaryota</taxon>
        <taxon>Metazoa</taxon>
        <taxon>Spiralia</taxon>
        <taxon>Gnathifera</taxon>
        <taxon>Rotifera</taxon>
        <taxon>Eurotatoria</taxon>
        <taxon>Bdelloidea</taxon>
        <taxon>Philodinida</taxon>
        <taxon>Philodinidae</taxon>
        <taxon>Didymodactylos</taxon>
    </lineage>
</organism>
<reference evidence="3" key="1">
    <citation type="submission" date="2021-02" db="EMBL/GenBank/DDBJ databases">
        <authorList>
            <person name="Nowell W R."/>
        </authorList>
    </citation>
    <scope>NUCLEOTIDE SEQUENCE</scope>
</reference>
<evidence type="ECO:0000256" key="1">
    <source>
        <dbReference type="SAM" id="MobiDB-lite"/>
    </source>
</evidence>